<name>A0AAV2QYF0_MEGNR</name>
<dbReference type="EMBL" id="CAXKWB010013052">
    <property type="protein sequence ID" value="CAL4106400.1"/>
    <property type="molecule type" value="Genomic_DNA"/>
</dbReference>
<protein>
    <recommendedName>
        <fullName evidence="3">DUF4371 domain-containing protein</fullName>
    </recommendedName>
</protein>
<organism evidence="1 2">
    <name type="scientific">Meganyctiphanes norvegica</name>
    <name type="common">Northern krill</name>
    <name type="synonym">Thysanopoda norvegica</name>
    <dbReference type="NCBI Taxonomy" id="48144"/>
    <lineage>
        <taxon>Eukaryota</taxon>
        <taxon>Metazoa</taxon>
        <taxon>Ecdysozoa</taxon>
        <taxon>Arthropoda</taxon>
        <taxon>Crustacea</taxon>
        <taxon>Multicrustacea</taxon>
        <taxon>Malacostraca</taxon>
        <taxon>Eumalacostraca</taxon>
        <taxon>Eucarida</taxon>
        <taxon>Euphausiacea</taxon>
        <taxon>Euphausiidae</taxon>
        <taxon>Meganyctiphanes</taxon>
    </lineage>
</organism>
<dbReference type="AlphaFoldDB" id="A0AAV2QYF0"/>
<evidence type="ECO:0008006" key="3">
    <source>
        <dbReference type="Google" id="ProtNLM"/>
    </source>
</evidence>
<proteinExistence type="predicted"/>
<comment type="caution">
    <text evidence="1">The sequence shown here is derived from an EMBL/GenBank/DDBJ whole genome shotgun (WGS) entry which is preliminary data.</text>
</comment>
<dbReference type="PANTHER" id="PTHR37162:SF1">
    <property type="entry name" value="BED-TYPE DOMAIN-CONTAINING PROTEIN"/>
    <property type="match status" value="1"/>
</dbReference>
<reference evidence="1 2" key="1">
    <citation type="submission" date="2024-05" db="EMBL/GenBank/DDBJ databases">
        <authorList>
            <person name="Wallberg A."/>
        </authorList>
    </citation>
    <scope>NUCLEOTIDE SEQUENCE [LARGE SCALE GENOMIC DNA]</scope>
</reference>
<dbReference type="Proteomes" id="UP001497623">
    <property type="component" value="Unassembled WGS sequence"/>
</dbReference>
<evidence type="ECO:0000313" key="2">
    <source>
        <dbReference type="Proteomes" id="UP001497623"/>
    </source>
</evidence>
<keyword evidence="2" id="KW-1185">Reference proteome</keyword>
<accession>A0AAV2QYF0</accession>
<feature type="non-terminal residue" evidence="1">
    <location>
        <position position="116"/>
    </location>
</feature>
<sequence length="116" mass="13374">MKQLHQVYQPYHYPQPQIVEQLKSEKHEIDFIRAEIIWSLMKAEHDLPFLISDHASKADSIMFPDSATAGNFISGRTKTTYTITDGLSHEFQESLVNILKNTVFSLMIDESNKKYG</sequence>
<gene>
    <name evidence="1" type="ORF">MNOR_LOCUS18327</name>
</gene>
<dbReference type="PANTHER" id="PTHR37162">
    <property type="entry name" value="HAT FAMILY DIMERISATION DOMAINCONTAINING PROTEIN-RELATED"/>
    <property type="match status" value="1"/>
</dbReference>
<evidence type="ECO:0000313" key="1">
    <source>
        <dbReference type="EMBL" id="CAL4106400.1"/>
    </source>
</evidence>